<evidence type="ECO:0000256" key="1">
    <source>
        <dbReference type="SAM" id="Phobius"/>
    </source>
</evidence>
<keyword evidence="1" id="KW-0472">Membrane</keyword>
<feature type="transmembrane region" description="Helical" evidence="1">
    <location>
        <begin position="111"/>
        <end position="130"/>
    </location>
</feature>
<accession>A0A6J5DK30</accession>
<keyword evidence="1" id="KW-0812">Transmembrane</keyword>
<keyword evidence="3" id="KW-1185">Reference proteome</keyword>
<dbReference type="Proteomes" id="UP000494363">
    <property type="component" value="Unassembled WGS sequence"/>
</dbReference>
<dbReference type="EMBL" id="CADIKH010000009">
    <property type="protein sequence ID" value="CAB3754650.1"/>
    <property type="molecule type" value="Genomic_DNA"/>
</dbReference>
<reference evidence="2 3" key="1">
    <citation type="submission" date="2020-04" db="EMBL/GenBank/DDBJ databases">
        <authorList>
            <person name="De Canck E."/>
        </authorList>
    </citation>
    <scope>NUCLEOTIDE SEQUENCE [LARGE SCALE GENOMIC DNA]</scope>
    <source>
        <strain evidence="2 3">LMG 29542</strain>
    </source>
</reference>
<evidence type="ECO:0000313" key="3">
    <source>
        <dbReference type="Proteomes" id="UP000494363"/>
    </source>
</evidence>
<evidence type="ECO:0000313" key="2">
    <source>
        <dbReference type="EMBL" id="CAB3754650.1"/>
    </source>
</evidence>
<protein>
    <submittedName>
        <fullName evidence="2">Uncharacterized protein</fullName>
    </submittedName>
</protein>
<proteinExistence type="predicted"/>
<sequence length="147" mass="15947">MFRQFARGFVVARLFKFAAMFDRRSLSFVRRVASWNLLYSAGLTALVGGIVVLYGCAYEASAQVHLLQGSGRAALDAYLAQVSAHQLSFGAFLVESVTGRCYAISAAVQGLGFWMVFGIAPVVASLVLLARFEVRMTQRSVAKAVRA</sequence>
<keyword evidence="1" id="KW-1133">Transmembrane helix</keyword>
<organism evidence="2 3">
    <name type="scientific">Paraburkholderia humisilvae</name>
    <dbReference type="NCBI Taxonomy" id="627669"/>
    <lineage>
        <taxon>Bacteria</taxon>
        <taxon>Pseudomonadati</taxon>
        <taxon>Pseudomonadota</taxon>
        <taxon>Betaproteobacteria</taxon>
        <taxon>Burkholderiales</taxon>
        <taxon>Burkholderiaceae</taxon>
        <taxon>Paraburkholderia</taxon>
    </lineage>
</organism>
<dbReference type="RefSeq" id="WP_217477891.1">
    <property type="nucleotide sequence ID" value="NZ_CADIKH010000009.1"/>
</dbReference>
<feature type="transmembrane region" description="Helical" evidence="1">
    <location>
        <begin position="33"/>
        <end position="54"/>
    </location>
</feature>
<dbReference type="AlphaFoldDB" id="A0A6J5DK30"/>
<gene>
    <name evidence="2" type="ORF">LMG29542_02411</name>
</gene>
<name>A0A6J5DK30_9BURK</name>